<dbReference type="RefSeq" id="WP_045087702.1">
    <property type="nucleotide sequence ID" value="NZ_LN824141.1"/>
</dbReference>
<comment type="similarity">
    <text evidence="7">Belongs to the binding-protein-dependent transport system permease family.</text>
</comment>
<keyword evidence="2 7" id="KW-0813">Transport</keyword>
<evidence type="ECO:0000256" key="7">
    <source>
        <dbReference type="RuleBase" id="RU363032"/>
    </source>
</evidence>
<reference evidence="10" key="1">
    <citation type="submission" date="2014-11" db="EMBL/GenBank/DDBJ databases">
        <authorList>
            <person name="Wibberg D."/>
        </authorList>
    </citation>
    <scope>NUCLEOTIDE SEQUENCE [LARGE SCALE GENOMIC DNA]</scope>
    <source>
        <strain evidence="10">L3</strain>
    </source>
</reference>
<dbReference type="InterPro" id="IPR035906">
    <property type="entry name" value="MetI-like_sf"/>
</dbReference>
<dbReference type="GO" id="GO:0005886">
    <property type="term" value="C:plasma membrane"/>
    <property type="evidence" value="ECO:0007669"/>
    <property type="project" value="UniProtKB-SubCell"/>
</dbReference>
<dbReference type="EMBL" id="LN824141">
    <property type="protein sequence ID" value="CEP78204.1"/>
    <property type="molecule type" value="Genomic_DNA"/>
</dbReference>
<dbReference type="PANTHER" id="PTHR43005">
    <property type="entry name" value="BLR7065 PROTEIN"/>
    <property type="match status" value="1"/>
</dbReference>
<dbReference type="AlphaFoldDB" id="A0A0C7P2Q2"/>
<proteinExistence type="inferred from homology"/>
<protein>
    <submittedName>
        <fullName evidence="9">Trehalose/maltose transport system permease protein MalF</fullName>
    </submittedName>
</protein>
<sequence length="300" mass="33716">MNVKGKYKRQDMNLAFWLILPTLLAIGITAFYPLGQTIYDSFFKWSLRPGFQREFVGFQNYINLFKDQRFLSALWNTIYFTIFSVLIEFILGLATALVLNADFKLRGLVRAAVLIPWAIPTAVSSQMWKWMYNDQYGVISLMLYNIGLLEPGTPILGTPGLAMAAIIAVDVWKTTPFVALLLLAGLQTISTELYEAARIDGAGLWKQFTSITLPILRPTIGVTLIFRTLDALRVFDVVYIMTQGAVGTETLAVYNRSLLMDNIFSPRGLFGYGSALSVVIFLIIGVFTIIYMRSLNIKLD</sequence>
<keyword evidence="6 7" id="KW-0472">Membrane</keyword>
<feature type="transmembrane region" description="Helical" evidence="7">
    <location>
        <begin position="12"/>
        <end position="34"/>
    </location>
</feature>
<dbReference type="Gene3D" id="1.10.3720.10">
    <property type="entry name" value="MetI-like"/>
    <property type="match status" value="1"/>
</dbReference>
<accession>A0A0C7P2Q2</accession>
<evidence type="ECO:0000313" key="10">
    <source>
        <dbReference type="Proteomes" id="UP000032809"/>
    </source>
</evidence>
<keyword evidence="5 7" id="KW-1133">Transmembrane helix</keyword>
<dbReference type="PANTHER" id="PTHR43005:SF2">
    <property type="entry name" value="INTEGRAL MEMBRANE SUGAR TRANSPORT PROTEIN"/>
    <property type="match status" value="1"/>
</dbReference>
<feature type="transmembrane region" description="Helical" evidence="7">
    <location>
        <begin position="269"/>
        <end position="292"/>
    </location>
</feature>
<dbReference type="KEGG" id="dtn:DTL3_0900"/>
<evidence type="ECO:0000256" key="5">
    <source>
        <dbReference type="ARBA" id="ARBA00022989"/>
    </source>
</evidence>
<dbReference type="Pfam" id="PF00528">
    <property type="entry name" value="BPD_transp_1"/>
    <property type="match status" value="1"/>
</dbReference>
<dbReference type="PROSITE" id="PS50928">
    <property type="entry name" value="ABC_TM1"/>
    <property type="match status" value="1"/>
</dbReference>
<dbReference type="HOGENOM" id="CLU_016047_0_3_0"/>
<dbReference type="OrthoDB" id="9807129at2"/>
<dbReference type="InterPro" id="IPR000515">
    <property type="entry name" value="MetI-like"/>
</dbReference>
<evidence type="ECO:0000256" key="1">
    <source>
        <dbReference type="ARBA" id="ARBA00004651"/>
    </source>
</evidence>
<evidence type="ECO:0000256" key="2">
    <source>
        <dbReference type="ARBA" id="ARBA00022448"/>
    </source>
</evidence>
<comment type="subcellular location">
    <subcellularLocation>
        <location evidence="1 7">Cell membrane</location>
        <topology evidence="1 7">Multi-pass membrane protein</topology>
    </subcellularLocation>
</comment>
<dbReference type="STRING" id="1006576.DTL3_0900"/>
<dbReference type="Proteomes" id="UP000032809">
    <property type="component" value="Chromosome I"/>
</dbReference>
<evidence type="ECO:0000256" key="4">
    <source>
        <dbReference type="ARBA" id="ARBA00022692"/>
    </source>
</evidence>
<evidence type="ECO:0000256" key="3">
    <source>
        <dbReference type="ARBA" id="ARBA00022475"/>
    </source>
</evidence>
<gene>
    <name evidence="9" type="primary">malF1</name>
    <name evidence="9" type="ORF">DTL3_0900</name>
</gene>
<organism evidence="9 10">
    <name type="scientific">Defluviitoga tunisiensis</name>
    <dbReference type="NCBI Taxonomy" id="1006576"/>
    <lineage>
        <taxon>Bacteria</taxon>
        <taxon>Thermotogati</taxon>
        <taxon>Thermotogota</taxon>
        <taxon>Thermotogae</taxon>
        <taxon>Petrotogales</taxon>
        <taxon>Petrotogaceae</taxon>
        <taxon>Defluviitoga</taxon>
    </lineage>
</organism>
<keyword evidence="4 7" id="KW-0812">Transmembrane</keyword>
<feature type="domain" description="ABC transmembrane type-1" evidence="8">
    <location>
        <begin position="74"/>
        <end position="291"/>
    </location>
</feature>
<dbReference type="GO" id="GO:0055085">
    <property type="term" value="P:transmembrane transport"/>
    <property type="evidence" value="ECO:0007669"/>
    <property type="project" value="InterPro"/>
</dbReference>
<name>A0A0C7P2Q2_DEFTU</name>
<evidence type="ECO:0000256" key="6">
    <source>
        <dbReference type="ARBA" id="ARBA00023136"/>
    </source>
</evidence>
<evidence type="ECO:0000313" key="9">
    <source>
        <dbReference type="EMBL" id="CEP78204.1"/>
    </source>
</evidence>
<dbReference type="SUPFAM" id="SSF161098">
    <property type="entry name" value="MetI-like"/>
    <property type="match status" value="1"/>
</dbReference>
<dbReference type="CDD" id="cd06261">
    <property type="entry name" value="TM_PBP2"/>
    <property type="match status" value="1"/>
</dbReference>
<dbReference type="PATRIC" id="fig|1006576.9.peg.885"/>
<keyword evidence="10" id="KW-1185">Reference proteome</keyword>
<feature type="transmembrane region" description="Helical" evidence="7">
    <location>
        <begin position="78"/>
        <end position="99"/>
    </location>
</feature>
<keyword evidence="3" id="KW-1003">Cell membrane</keyword>
<evidence type="ECO:0000259" key="8">
    <source>
        <dbReference type="PROSITE" id="PS50928"/>
    </source>
</evidence>